<feature type="region of interest" description="Disordered" evidence="1">
    <location>
        <begin position="1"/>
        <end position="52"/>
    </location>
</feature>
<sequence length="86" mass="9681">MSNHTEEAQHNGSNGWQGEETVAQKQARTETKIRGMSEKKQEKGHNSKSFHQINLKLTQIEVHSFTTSQRKPRGDRCIFASATAAN</sequence>
<gene>
    <name evidence="2" type="ORF">PoB_006601200</name>
</gene>
<accession>A0AAV4D5U6</accession>
<protein>
    <submittedName>
        <fullName evidence="2">Uncharacterized protein</fullName>
    </submittedName>
</protein>
<organism evidence="2 3">
    <name type="scientific">Plakobranchus ocellatus</name>
    <dbReference type="NCBI Taxonomy" id="259542"/>
    <lineage>
        <taxon>Eukaryota</taxon>
        <taxon>Metazoa</taxon>
        <taxon>Spiralia</taxon>
        <taxon>Lophotrochozoa</taxon>
        <taxon>Mollusca</taxon>
        <taxon>Gastropoda</taxon>
        <taxon>Heterobranchia</taxon>
        <taxon>Euthyneura</taxon>
        <taxon>Panpulmonata</taxon>
        <taxon>Sacoglossa</taxon>
        <taxon>Placobranchoidea</taxon>
        <taxon>Plakobranchidae</taxon>
        <taxon>Plakobranchus</taxon>
    </lineage>
</organism>
<dbReference type="AlphaFoldDB" id="A0AAV4D5U6"/>
<name>A0AAV4D5U6_9GAST</name>
<keyword evidence="3" id="KW-1185">Reference proteome</keyword>
<evidence type="ECO:0000256" key="1">
    <source>
        <dbReference type="SAM" id="MobiDB-lite"/>
    </source>
</evidence>
<feature type="compositionally biased region" description="Basic and acidic residues" evidence="1">
    <location>
        <begin position="27"/>
        <end position="45"/>
    </location>
</feature>
<evidence type="ECO:0000313" key="2">
    <source>
        <dbReference type="EMBL" id="GFO39507.1"/>
    </source>
</evidence>
<reference evidence="2 3" key="1">
    <citation type="journal article" date="2021" name="Elife">
        <title>Chloroplast acquisition without the gene transfer in kleptoplastic sea slugs, Plakobranchus ocellatus.</title>
        <authorList>
            <person name="Maeda T."/>
            <person name="Takahashi S."/>
            <person name="Yoshida T."/>
            <person name="Shimamura S."/>
            <person name="Takaki Y."/>
            <person name="Nagai Y."/>
            <person name="Toyoda A."/>
            <person name="Suzuki Y."/>
            <person name="Arimoto A."/>
            <person name="Ishii H."/>
            <person name="Satoh N."/>
            <person name="Nishiyama T."/>
            <person name="Hasebe M."/>
            <person name="Maruyama T."/>
            <person name="Minagawa J."/>
            <person name="Obokata J."/>
            <person name="Shigenobu S."/>
        </authorList>
    </citation>
    <scope>NUCLEOTIDE SEQUENCE [LARGE SCALE GENOMIC DNA]</scope>
</reference>
<dbReference type="EMBL" id="BLXT01007498">
    <property type="protein sequence ID" value="GFO39507.1"/>
    <property type="molecule type" value="Genomic_DNA"/>
</dbReference>
<evidence type="ECO:0000313" key="3">
    <source>
        <dbReference type="Proteomes" id="UP000735302"/>
    </source>
</evidence>
<comment type="caution">
    <text evidence="2">The sequence shown here is derived from an EMBL/GenBank/DDBJ whole genome shotgun (WGS) entry which is preliminary data.</text>
</comment>
<dbReference type="Proteomes" id="UP000735302">
    <property type="component" value="Unassembled WGS sequence"/>
</dbReference>
<proteinExistence type="predicted"/>